<dbReference type="AlphaFoldDB" id="B6JWW3"/>
<organism evidence="9 11">
    <name type="scientific">Schizosaccharomyces japonicus (strain yFS275 / FY16936)</name>
    <name type="common">Fission yeast</name>
    <dbReference type="NCBI Taxonomy" id="402676"/>
    <lineage>
        <taxon>Eukaryota</taxon>
        <taxon>Fungi</taxon>
        <taxon>Dikarya</taxon>
        <taxon>Ascomycota</taxon>
        <taxon>Taphrinomycotina</taxon>
        <taxon>Schizosaccharomycetes</taxon>
        <taxon>Schizosaccharomycetales</taxon>
        <taxon>Schizosaccharomycetaceae</taxon>
        <taxon>Schizosaccharomyces</taxon>
    </lineage>
</organism>
<keyword evidence="4" id="KW-0508">mRNA splicing</keyword>
<dbReference type="VEuPathDB" id="FungiDB:SJAG_00888"/>
<keyword evidence="3 6" id="KW-0694">RNA-binding</keyword>
<dbReference type="InterPro" id="IPR035979">
    <property type="entry name" value="RBD_domain_sf"/>
</dbReference>
<dbReference type="GO" id="GO:0003723">
    <property type="term" value="F:RNA binding"/>
    <property type="evidence" value="ECO:0007669"/>
    <property type="project" value="UniProtKB-UniRule"/>
</dbReference>
<feature type="region of interest" description="Disordered" evidence="7">
    <location>
        <begin position="1"/>
        <end position="55"/>
    </location>
</feature>
<dbReference type="OMA" id="KINTHMG"/>
<dbReference type="EMBL" id="KE651166">
    <property type="protein sequence ID" value="EEB05864.1"/>
    <property type="molecule type" value="Genomic_DNA"/>
</dbReference>
<keyword evidence="2" id="KW-0507">mRNA processing</keyword>
<reference evidence="9 11" key="1">
    <citation type="journal article" date="2011" name="Science">
        <title>Comparative functional genomics of the fission yeasts.</title>
        <authorList>
            <person name="Rhind N."/>
            <person name="Chen Z."/>
            <person name="Yassour M."/>
            <person name="Thompson D.A."/>
            <person name="Haas B.J."/>
            <person name="Habib N."/>
            <person name="Wapinski I."/>
            <person name="Roy S."/>
            <person name="Lin M.F."/>
            <person name="Heiman D.I."/>
            <person name="Young S.K."/>
            <person name="Furuya K."/>
            <person name="Guo Y."/>
            <person name="Pidoux A."/>
            <person name="Chen H.M."/>
            <person name="Robbertse B."/>
            <person name="Goldberg J.M."/>
            <person name="Aoki K."/>
            <person name="Bayne E.H."/>
            <person name="Berlin A.M."/>
            <person name="Desjardins C.A."/>
            <person name="Dobbs E."/>
            <person name="Dukaj L."/>
            <person name="Fan L."/>
            <person name="FitzGerald M.G."/>
            <person name="French C."/>
            <person name="Gujja S."/>
            <person name="Hansen K."/>
            <person name="Keifenheim D."/>
            <person name="Levin J.Z."/>
            <person name="Mosher R.A."/>
            <person name="Mueller C.A."/>
            <person name="Pfiffner J."/>
            <person name="Priest M."/>
            <person name="Russ C."/>
            <person name="Smialowska A."/>
            <person name="Swoboda P."/>
            <person name="Sykes S.M."/>
            <person name="Vaughn M."/>
            <person name="Vengrova S."/>
            <person name="Yoder R."/>
            <person name="Zeng Q."/>
            <person name="Allshire R."/>
            <person name="Baulcombe D."/>
            <person name="Birren B.W."/>
            <person name="Brown W."/>
            <person name="Ekwall K."/>
            <person name="Kellis M."/>
            <person name="Leatherwood J."/>
            <person name="Levin H."/>
            <person name="Margalit H."/>
            <person name="Martienssen R."/>
            <person name="Nieduszynski C.A."/>
            <person name="Spatafora J.W."/>
            <person name="Friedman N."/>
            <person name="Dalgaard J.Z."/>
            <person name="Baumann P."/>
            <person name="Niki H."/>
            <person name="Regev A."/>
            <person name="Nusbaum C."/>
        </authorList>
    </citation>
    <scope>NUCLEOTIDE SEQUENCE [LARGE SCALE GENOMIC DNA]</scope>
    <source>
        <strain evidence="11">yFS275 / FY16936</strain>
    </source>
</reference>
<dbReference type="GeneID" id="7051980"/>
<evidence type="ECO:0000259" key="8">
    <source>
        <dbReference type="PROSITE" id="PS50102"/>
    </source>
</evidence>
<comment type="subcellular location">
    <subcellularLocation>
        <location evidence="1">Nucleus</location>
    </subcellularLocation>
</comment>
<dbReference type="Gene3D" id="3.30.70.330">
    <property type="match status" value="1"/>
</dbReference>
<dbReference type="RefSeq" id="XP_002172157.1">
    <property type="nucleotide sequence ID" value="XM_002172121.1"/>
</dbReference>
<dbReference type="eggNOG" id="KOG0118">
    <property type="taxonomic scope" value="Eukaryota"/>
</dbReference>
<dbReference type="GO" id="GO:0000398">
    <property type="term" value="P:mRNA splicing, via spliceosome"/>
    <property type="evidence" value="ECO:0000318"/>
    <property type="project" value="GO_Central"/>
</dbReference>
<evidence type="ECO:0000256" key="5">
    <source>
        <dbReference type="ARBA" id="ARBA00023242"/>
    </source>
</evidence>
<dbReference type="PANTHER" id="PTHR15481">
    <property type="entry name" value="RIBONUCLEIC ACID BINDING PROTEIN S1"/>
    <property type="match status" value="1"/>
</dbReference>
<dbReference type="InterPro" id="IPR012677">
    <property type="entry name" value="Nucleotide-bd_a/b_plait_sf"/>
</dbReference>
<feature type="compositionally biased region" description="Basic and acidic residues" evidence="7">
    <location>
        <begin position="1"/>
        <end position="11"/>
    </location>
</feature>
<feature type="region of interest" description="Disordered" evidence="7">
    <location>
        <begin position="137"/>
        <end position="213"/>
    </location>
</feature>
<dbReference type="GO" id="GO:0005654">
    <property type="term" value="C:nucleoplasm"/>
    <property type="evidence" value="ECO:0000318"/>
    <property type="project" value="GO_Central"/>
</dbReference>
<sequence length="213" mass="25092">MERKNVFERRSPSRSPELRSSSGRGSNDRRSSMDRRHSRSPYTSRGFYSRSPSPRRYSSTILIENITRNVTKEHINEIFGAYGTIDDIDFPLFRKSHEPKGYCYVTYAYADQAETAVDRMNSGMLDGEELFVSLQEQPQKYGDRRERQGSFYKPGTNYRSRYSRSISRSRSRSPYRSPSHSRSPSRSRMYDDLDSERTNDLAPRRAEYHSRYR</sequence>
<evidence type="ECO:0000313" key="10">
    <source>
        <dbReference type="JaponicusDB" id="SJAG_00888"/>
    </source>
</evidence>
<evidence type="ECO:0000256" key="4">
    <source>
        <dbReference type="ARBA" id="ARBA00023187"/>
    </source>
</evidence>
<dbReference type="JaponicusDB" id="SJAG_00888">
    <property type="gene designation" value="rns1"/>
</dbReference>
<evidence type="ECO:0000256" key="6">
    <source>
        <dbReference type="PROSITE-ProRule" id="PRU00176"/>
    </source>
</evidence>
<dbReference type="InterPro" id="IPR000504">
    <property type="entry name" value="RRM_dom"/>
</dbReference>
<feature type="compositionally biased region" description="Basic and acidic residues" evidence="7">
    <location>
        <begin position="188"/>
        <end position="213"/>
    </location>
</feature>
<dbReference type="Pfam" id="PF00076">
    <property type="entry name" value="RRM_1"/>
    <property type="match status" value="1"/>
</dbReference>
<keyword evidence="5" id="KW-0539">Nucleus</keyword>
<keyword evidence="11" id="KW-1185">Reference proteome</keyword>
<feature type="compositionally biased region" description="Low complexity" evidence="7">
    <location>
        <begin position="13"/>
        <end position="25"/>
    </location>
</feature>
<dbReference type="PANTHER" id="PTHR15481:SF0">
    <property type="entry name" value="LD23870P-RELATED"/>
    <property type="match status" value="1"/>
</dbReference>
<evidence type="ECO:0000256" key="7">
    <source>
        <dbReference type="SAM" id="MobiDB-lite"/>
    </source>
</evidence>
<evidence type="ECO:0000256" key="1">
    <source>
        <dbReference type="ARBA" id="ARBA00004123"/>
    </source>
</evidence>
<dbReference type="HOGENOM" id="CLU_112579_0_0_1"/>
<feature type="compositionally biased region" description="Basic and acidic residues" evidence="7">
    <location>
        <begin position="26"/>
        <end position="35"/>
    </location>
</feature>
<gene>
    <name evidence="10" type="primary">rns1</name>
    <name evidence="9" type="ORF">SJAG_00888</name>
</gene>
<feature type="compositionally biased region" description="Low complexity" evidence="7">
    <location>
        <begin position="174"/>
        <end position="187"/>
    </location>
</feature>
<dbReference type="GO" id="GO:0005737">
    <property type="term" value="C:cytoplasm"/>
    <property type="evidence" value="ECO:0000318"/>
    <property type="project" value="GO_Central"/>
</dbReference>
<dbReference type="InterPro" id="IPR034201">
    <property type="entry name" value="RNPS1_RRM"/>
</dbReference>
<dbReference type="SMART" id="SM00360">
    <property type="entry name" value="RRM"/>
    <property type="match status" value="1"/>
</dbReference>
<evidence type="ECO:0000256" key="3">
    <source>
        <dbReference type="ARBA" id="ARBA00022884"/>
    </source>
</evidence>
<proteinExistence type="predicted"/>
<evidence type="ECO:0000313" key="11">
    <source>
        <dbReference type="Proteomes" id="UP000001744"/>
    </source>
</evidence>
<dbReference type="PROSITE" id="PS50102">
    <property type="entry name" value="RRM"/>
    <property type="match status" value="1"/>
</dbReference>
<name>B6JWW3_SCHJY</name>
<protein>
    <submittedName>
        <fullName evidence="9">RNA-binding protein</fullName>
    </submittedName>
</protein>
<evidence type="ECO:0000313" key="9">
    <source>
        <dbReference type="EMBL" id="EEB05864.1"/>
    </source>
</evidence>
<dbReference type="SUPFAM" id="SSF54928">
    <property type="entry name" value="RNA-binding domain, RBD"/>
    <property type="match status" value="1"/>
</dbReference>
<accession>B6JWW3</accession>
<dbReference type="Proteomes" id="UP000001744">
    <property type="component" value="Unassembled WGS sequence"/>
</dbReference>
<dbReference type="GO" id="GO:0061574">
    <property type="term" value="C:ASAP complex"/>
    <property type="evidence" value="ECO:0000318"/>
    <property type="project" value="GO_Central"/>
</dbReference>
<evidence type="ECO:0000256" key="2">
    <source>
        <dbReference type="ARBA" id="ARBA00022664"/>
    </source>
</evidence>
<dbReference type="STRING" id="402676.B6JWW3"/>
<dbReference type="OrthoDB" id="252020at2759"/>
<feature type="domain" description="RRM" evidence="8">
    <location>
        <begin position="59"/>
        <end position="137"/>
    </location>
</feature>
<dbReference type="CDD" id="cd12365">
    <property type="entry name" value="RRM_RNPS1"/>
    <property type="match status" value="1"/>
</dbReference>